<feature type="domain" description="Alcohol dehydrogenase-like C-terminal" evidence="2">
    <location>
        <begin position="190"/>
        <end position="321"/>
    </location>
</feature>
<dbReference type="SUPFAM" id="SSF51735">
    <property type="entry name" value="NAD(P)-binding Rossmann-fold domains"/>
    <property type="match status" value="1"/>
</dbReference>
<dbReference type="Gene3D" id="3.90.180.10">
    <property type="entry name" value="Medium-chain alcohol dehydrogenases, catalytic domain"/>
    <property type="match status" value="1"/>
</dbReference>
<dbReference type="Pfam" id="PF08240">
    <property type="entry name" value="ADH_N"/>
    <property type="match status" value="1"/>
</dbReference>
<name>A0ABS4GLZ8_9BACL</name>
<comment type="caution">
    <text evidence="4">The sequence shown here is derived from an EMBL/GenBank/DDBJ whole genome shotgun (WGS) entry which is preliminary data.</text>
</comment>
<dbReference type="InterPro" id="IPR036291">
    <property type="entry name" value="NAD(P)-bd_dom_sf"/>
</dbReference>
<feature type="domain" description="Alcohol dehydrogenase-like N-terminal" evidence="3">
    <location>
        <begin position="29"/>
        <end position="146"/>
    </location>
</feature>
<dbReference type="Gene3D" id="3.40.50.720">
    <property type="entry name" value="NAD(P)-binding Rossmann-like Domain"/>
    <property type="match status" value="1"/>
</dbReference>
<dbReference type="PANTHER" id="PTHR43401:SF2">
    <property type="entry name" value="L-THREONINE 3-DEHYDROGENASE"/>
    <property type="match status" value="1"/>
</dbReference>
<dbReference type="EMBL" id="JAGGKT010000002">
    <property type="protein sequence ID" value="MBP1931290.1"/>
    <property type="molecule type" value="Genomic_DNA"/>
</dbReference>
<evidence type="ECO:0000313" key="4">
    <source>
        <dbReference type="EMBL" id="MBP1931290.1"/>
    </source>
</evidence>
<evidence type="ECO:0000259" key="3">
    <source>
        <dbReference type="Pfam" id="PF08240"/>
    </source>
</evidence>
<dbReference type="InterPro" id="IPR011032">
    <property type="entry name" value="GroES-like_sf"/>
</dbReference>
<dbReference type="InterPro" id="IPR013154">
    <property type="entry name" value="ADH-like_N"/>
</dbReference>
<keyword evidence="5" id="KW-1185">Reference proteome</keyword>
<keyword evidence="1" id="KW-0560">Oxidoreductase</keyword>
<accession>A0ABS4GLZ8</accession>
<evidence type="ECO:0000256" key="1">
    <source>
        <dbReference type="ARBA" id="ARBA00023002"/>
    </source>
</evidence>
<protein>
    <submittedName>
        <fullName evidence="4">Threonine dehydrogenase-like Zn-dependent dehydrogenase</fullName>
    </submittedName>
</protein>
<evidence type="ECO:0000259" key="2">
    <source>
        <dbReference type="Pfam" id="PF00107"/>
    </source>
</evidence>
<gene>
    <name evidence="4" type="ORF">J2Z37_001287</name>
</gene>
<dbReference type="Pfam" id="PF00107">
    <property type="entry name" value="ADH_zinc_N"/>
    <property type="match status" value="1"/>
</dbReference>
<dbReference type="PANTHER" id="PTHR43401">
    <property type="entry name" value="L-THREONINE 3-DEHYDROGENASE"/>
    <property type="match status" value="1"/>
</dbReference>
<sequence>MVEKVLAAVSFEGLMTEIREFEMPKVSADDGILRVEAVGVCGTDWPLYQNTKNPRILGHHVIGHVEKIGKNAAKRWGVKEGDRVTLEEYIPCGACHFCRMGEFRMCPETDLWRGSYRYGCSPISTAPALYGGYSQYMYLHPNTVLHKQPTYVPADQAALALPVSNGFEWACIDGGAGVGKTVVIQGPGQLGLSCAMAAKAAGADQVIISGLSADKDRLDVAKKIGADHTVDVQEVDLVERVHEITGGKMADLVIDCSAGGASVILSSINVVKHKGTILLGGYKHKPIPEFYSDELIKKCITMKGVRGHGYQSVEMAIEVIASGKYPLNELCTHTFSLSEVDYAMKTVAGKGAKGAISSTVLPWG</sequence>
<evidence type="ECO:0000313" key="5">
    <source>
        <dbReference type="Proteomes" id="UP001519343"/>
    </source>
</evidence>
<reference evidence="4 5" key="1">
    <citation type="submission" date="2021-03" db="EMBL/GenBank/DDBJ databases">
        <title>Genomic Encyclopedia of Type Strains, Phase IV (KMG-IV): sequencing the most valuable type-strain genomes for metagenomic binning, comparative biology and taxonomic classification.</title>
        <authorList>
            <person name="Goeker M."/>
        </authorList>
    </citation>
    <scope>NUCLEOTIDE SEQUENCE [LARGE SCALE GENOMIC DNA]</scope>
    <source>
        <strain evidence="4 5">DSM 24738</strain>
    </source>
</reference>
<dbReference type="InterPro" id="IPR050129">
    <property type="entry name" value="Zn_alcohol_dh"/>
</dbReference>
<dbReference type="InterPro" id="IPR013149">
    <property type="entry name" value="ADH-like_C"/>
</dbReference>
<proteinExistence type="predicted"/>
<dbReference type="SUPFAM" id="SSF50129">
    <property type="entry name" value="GroES-like"/>
    <property type="match status" value="1"/>
</dbReference>
<organism evidence="4 5">
    <name type="scientific">Ammoniphilus resinae</name>
    <dbReference type="NCBI Taxonomy" id="861532"/>
    <lineage>
        <taxon>Bacteria</taxon>
        <taxon>Bacillati</taxon>
        <taxon>Bacillota</taxon>
        <taxon>Bacilli</taxon>
        <taxon>Bacillales</taxon>
        <taxon>Paenibacillaceae</taxon>
        <taxon>Aneurinibacillus group</taxon>
        <taxon>Ammoniphilus</taxon>
    </lineage>
</organism>
<dbReference type="RefSeq" id="WP_209809359.1">
    <property type="nucleotide sequence ID" value="NZ_JAGGKT010000002.1"/>
</dbReference>
<dbReference type="Proteomes" id="UP001519343">
    <property type="component" value="Unassembled WGS sequence"/>
</dbReference>